<keyword evidence="7 8" id="KW-0568">Pathogenesis-related protein</keyword>
<dbReference type="InterPro" id="IPR004326">
    <property type="entry name" value="Mlo"/>
</dbReference>
<sequence>MAGAGGGVEVTAARSLQETPTWALATVCFLFISLSLFIEHLIHLLSHWLKKGRMTALYEAVEKLKSVLMLLGFMSLILAMTQRSISRICIPNSVANTMLPCSKQISRKTTKSHGSNMTPTHWQELGRRLASASTVRDYCESKGKTSLISQEGLNQLSIFIFVLAVMQIVYSFLTMTLGRLKMRRWKAWEEETQTVEYQAANDPNRFRFTRQTTFGRRHMSSCTGPPLVLWAKCFFRQFFNSVAKVDYLTLRHAFIATHMPTKHAFNFQKYIQRSLEDDFKVVVGISPFMWFIVVIFLMADVHGWEVYLWVSFIPLGMVLALGTKLEVIVARMALQLQDNNVVTKGIPLVQPNDNLFWFSHPKYVLTLLHFTLFMNAFEIAFFIWVTLQFGIQSCYHEHLQIIVIRVVLAVTIQVICSYITLPLYALVTQMGSQFKSAVLEEQTADAIKQWLAEMRKKRMKQHRHGNGSAATTNDTQDSSTSSRYRGHYRGSSLSPRITKADKTDIDTDDETDSSTSYHHHHHRNPTFSELSRIYNHGDHIDADRHEIVEPPPRG</sequence>
<comment type="caution">
    <text evidence="11">The sequence shown here is derived from an EMBL/GenBank/DDBJ whole genome shotgun (WGS) entry which is preliminary data.</text>
</comment>
<evidence type="ECO:0000256" key="3">
    <source>
        <dbReference type="ARBA" id="ARBA00022692"/>
    </source>
</evidence>
<comment type="domain">
    <text evidence="8">The C-terminus contains a calmodulin-binding domain, which binds calmodulin in a calcium-dependent fashion.</text>
</comment>
<protein>
    <recommendedName>
        <fullName evidence="8">MLO-like protein</fullName>
    </recommendedName>
</protein>
<keyword evidence="5 8" id="KW-1133">Transmembrane helix</keyword>
<dbReference type="Proteomes" id="UP001346149">
    <property type="component" value="Unassembled WGS sequence"/>
</dbReference>
<evidence type="ECO:0000313" key="12">
    <source>
        <dbReference type="Proteomes" id="UP001346149"/>
    </source>
</evidence>
<proteinExistence type="inferred from homology"/>
<reference evidence="11 12" key="1">
    <citation type="journal article" date="2023" name="Hortic Res">
        <title>Pangenome of water caltrop reveals structural variations and asymmetric subgenome divergence after allopolyploidization.</title>
        <authorList>
            <person name="Zhang X."/>
            <person name="Chen Y."/>
            <person name="Wang L."/>
            <person name="Yuan Y."/>
            <person name="Fang M."/>
            <person name="Shi L."/>
            <person name="Lu R."/>
            <person name="Comes H.P."/>
            <person name="Ma Y."/>
            <person name="Chen Y."/>
            <person name="Huang G."/>
            <person name="Zhou Y."/>
            <person name="Zheng Z."/>
            <person name="Qiu Y."/>
        </authorList>
    </citation>
    <scope>NUCLEOTIDE SEQUENCE [LARGE SCALE GENOMIC DNA]</scope>
    <source>
        <strain evidence="11">F231</strain>
    </source>
</reference>
<comment type="similarity">
    <text evidence="2 8">Belongs to the MLO family.</text>
</comment>
<dbReference type="GO" id="GO:0016020">
    <property type="term" value="C:membrane"/>
    <property type="evidence" value="ECO:0007669"/>
    <property type="project" value="UniProtKB-SubCell"/>
</dbReference>
<evidence type="ECO:0000256" key="9">
    <source>
        <dbReference type="SAM" id="MobiDB-lite"/>
    </source>
</evidence>
<dbReference type="PANTHER" id="PTHR31942:SF89">
    <property type="entry name" value="MLO-LIKE PROTEIN 3"/>
    <property type="match status" value="1"/>
</dbReference>
<comment type="subcellular location">
    <subcellularLocation>
        <location evidence="1 8">Membrane</location>
        <topology evidence="1 8">Multi-pass membrane protein</topology>
    </subcellularLocation>
</comment>
<name>A0AAN7KHD5_TRANT</name>
<feature type="transmembrane region" description="Helical" evidence="10">
    <location>
        <begin position="363"/>
        <end position="387"/>
    </location>
</feature>
<feature type="compositionally biased region" description="Low complexity" evidence="9">
    <location>
        <begin position="468"/>
        <end position="494"/>
    </location>
</feature>
<accession>A0AAN7KHD5</accession>
<evidence type="ECO:0000256" key="5">
    <source>
        <dbReference type="ARBA" id="ARBA00022989"/>
    </source>
</evidence>
<keyword evidence="6 8" id="KW-0472">Membrane</keyword>
<dbReference type="AlphaFoldDB" id="A0AAN7KHD5"/>
<comment type="function">
    <text evidence="8">May be involved in modulation of pathogen defense and leaf cell death.</text>
</comment>
<evidence type="ECO:0000256" key="6">
    <source>
        <dbReference type="ARBA" id="ARBA00023136"/>
    </source>
</evidence>
<evidence type="ECO:0000256" key="4">
    <source>
        <dbReference type="ARBA" id="ARBA00022821"/>
    </source>
</evidence>
<organism evidence="11 12">
    <name type="scientific">Trapa natans</name>
    <name type="common">Water chestnut</name>
    <dbReference type="NCBI Taxonomy" id="22666"/>
    <lineage>
        <taxon>Eukaryota</taxon>
        <taxon>Viridiplantae</taxon>
        <taxon>Streptophyta</taxon>
        <taxon>Embryophyta</taxon>
        <taxon>Tracheophyta</taxon>
        <taxon>Spermatophyta</taxon>
        <taxon>Magnoliopsida</taxon>
        <taxon>eudicotyledons</taxon>
        <taxon>Gunneridae</taxon>
        <taxon>Pentapetalae</taxon>
        <taxon>rosids</taxon>
        <taxon>malvids</taxon>
        <taxon>Myrtales</taxon>
        <taxon>Lythraceae</taxon>
        <taxon>Trapa</taxon>
    </lineage>
</organism>
<evidence type="ECO:0000256" key="1">
    <source>
        <dbReference type="ARBA" id="ARBA00004141"/>
    </source>
</evidence>
<evidence type="ECO:0000313" key="11">
    <source>
        <dbReference type="EMBL" id="KAK4762775.1"/>
    </source>
</evidence>
<evidence type="ECO:0000256" key="10">
    <source>
        <dbReference type="SAM" id="Phobius"/>
    </source>
</evidence>
<evidence type="ECO:0000256" key="7">
    <source>
        <dbReference type="ARBA" id="ARBA00023265"/>
    </source>
</evidence>
<feature type="transmembrane region" description="Helical" evidence="10">
    <location>
        <begin position="22"/>
        <end position="45"/>
    </location>
</feature>
<dbReference type="GO" id="GO:0006952">
    <property type="term" value="P:defense response"/>
    <property type="evidence" value="ECO:0007669"/>
    <property type="project" value="UniProtKB-KW"/>
</dbReference>
<dbReference type="PANTHER" id="PTHR31942">
    <property type="entry name" value="MLO-LIKE PROTEIN 1"/>
    <property type="match status" value="1"/>
</dbReference>
<evidence type="ECO:0000256" key="8">
    <source>
        <dbReference type="RuleBase" id="RU280816"/>
    </source>
</evidence>
<evidence type="ECO:0000256" key="2">
    <source>
        <dbReference type="ARBA" id="ARBA00006574"/>
    </source>
</evidence>
<feature type="transmembrane region" description="Helical" evidence="10">
    <location>
        <begin position="156"/>
        <end position="177"/>
    </location>
</feature>
<feature type="transmembrane region" description="Helical" evidence="10">
    <location>
        <begin position="66"/>
        <end position="85"/>
    </location>
</feature>
<keyword evidence="12" id="KW-1185">Reference proteome</keyword>
<feature type="region of interest" description="Disordered" evidence="9">
    <location>
        <begin position="461"/>
        <end position="527"/>
    </location>
</feature>
<keyword evidence="3 8" id="KW-0812">Transmembrane</keyword>
<dbReference type="EMBL" id="JAXQNO010000024">
    <property type="protein sequence ID" value="KAK4762775.1"/>
    <property type="molecule type" value="Genomic_DNA"/>
</dbReference>
<dbReference type="Pfam" id="PF03094">
    <property type="entry name" value="Mlo"/>
    <property type="match status" value="1"/>
</dbReference>
<keyword evidence="8" id="KW-0112">Calmodulin-binding</keyword>
<feature type="transmembrane region" description="Helical" evidence="10">
    <location>
        <begin position="399"/>
        <end position="427"/>
    </location>
</feature>
<keyword evidence="4 8" id="KW-0611">Plant defense</keyword>
<feature type="transmembrane region" description="Helical" evidence="10">
    <location>
        <begin position="304"/>
        <end position="322"/>
    </location>
</feature>
<dbReference type="GO" id="GO:0005516">
    <property type="term" value="F:calmodulin binding"/>
    <property type="evidence" value="ECO:0007669"/>
    <property type="project" value="UniProtKB-KW"/>
</dbReference>
<gene>
    <name evidence="8" type="primary">MLO</name>
    <name evidence="11" type="ORF">SAY86_008543</name>
</gene>
<feature type="transmembrane region" description="Helical" evidence="10">
    <location>
        <begin position="279"/>
        <end position="298"/>
    </location>
</feature>